<feature type="domain" description="TadE-like" evidence="2">
    <location>
        <begin position="19"/>
        <end position="61"/>
    </location>
</feature>
<keyword evidence="1" id="KW-0472">Membrane</keyword>
<keyword evidence="1" id="KW-1133">Transmembrane helix</keyword>
<dbReference type="EMBL" id="BAABGA010000039">
    <property type="protein sequence ID" value="GAA4456703.1"/>
    <property type="molecule type" value="Genomic_DNA"/>
</dbReference>
<keyword evidence="1" id="KW-0812">Transmembrane</keyword>
<evidence type="ECO:0000313" key="4">
    <source>
        <dbReference type="Proteomes" id="UP001500840"/>
    </source>
</evidence>
<evidence type="ECO:0000313" key="3">
    <source>
        <dbReference type="EMBL" id="GAA4456703.1"/>
    </source>
</evidence>
<name>A0ABP8MY60_9BACT</name>
<evidence type="ECO:0000256" key="1">
    <source>
        <dbReference type="SAM" id="Phobius"/>
    </source>
</evidence>
<organism evidence="3 4">
    <name type="scientific">Novipirellula rosea</name>
    <dbReference type="NCBI Taxonomy" id="1031540"/>
    <lineage>
        <taxon>Bacteria</taxon>
        <taxon>Pseudomonadati</taxon>
        <taxon>Planctomycetota</taxon>
        <taxon>Planctomycetia</taxon>
        <taxon>Pirellulales</taxon>
        <taxon>Pirellulaceae</taxon>
        <taxon>Novipirellula</taxon>
    </lineage>
</organism>
<protein>
    <submittedName>
        <fullName evidence="3">TadE/TadG family type IV pilus assembly protein</fullName>
    </submittedName>
</protein>
<comment type="caution">
    <text evidence="3">The sequence shown here is derived from an EMBL/GenBank/DDBJ whole genome shotgun (WGS) entry which is preliminary data.</text>
</comment>
<feature type="transmembrane region" description="Helical" evidence="1">
    <location>
        <begin position="21"/>
        <end position="40"/>
    </location>
</feature>
<dbReference type="Pfam" id="PF07811">
    <property type="entry name" value="TadE"/>
    <property type="match status" value="1"/>
</dbReference>
<reference evidence="4" key="1">
    <citation type="journal article" date="2019" name="Int. J. Syst. Evol. Microbiol.">
        <title>The Global Catalogue of Microorganisms (GCM) 10K type strain sequencing project: providing services to taxonomists for standard genome sequencing and annotation.</title>
        <authorList>
            <consortium name="The Broad Institute Genomics Platform"/>
            <consortium name="The Broad Institute Genome Sequencing Center for Infectious Disease"/>
            <person name="Wu L."/>
            <person name="Ma J."/>
        </authorList>
    </citation>
    <scope>NUCLEOTIDE SEQUENCE [LARGE SCALE GENOMIC DNA]</scope>
    <source>
        <strain evidence="4">JCM 17759</strain>
    </source>
</reference>
<sequence>MFSTPPHRKMTRSRKPRRGAVTVEFAVAFPVLLLFTFAGIEFSRVNMIRNTAINAAYEGARKGIVPGATASECEQAATELLDFVDISGGSAEVTPSTIQADTESVTVTVTVPITSANSFITPKYFMGQTITTSVTLPREATF</sequence>
<dbReference type="Proteomes" id="UP001500840">
    <property type="component" value="Unassembled WGS sequence"/>
</dbReference>
<accession>A0ABP8MY60</accession>
<dbReference type="InterPro" id="IPR012495">
    <property type="entry name" value="TadE-like_dom"/>
</dbReference>
<proteinExistence type="predicted"/>
<gene>
    <name evidence="3" type="ORF">GCM10023156_32440</name>
</gene>
<evidence type="ECO:0000259" key="2">
    <source>
        <dbReference type="Pfam" id="PF07811"/>
    </source>
</evidence>
<keyword evidence="4" id="KW-1185">Reference proteome</keyword>